<feature type="domain" description="Prephenate/arogenate dehydrogenase" evidence="3">
    <location>
        <begin position="2"/>
        <end position="280"/>
    </location>
</feature>
<dbReference type="RefSeq" id="WP_084702616.1">
    <property type="nucleotide sequence ID" value="NZ_FZOL01000001.1"/>
</dbReference>
<dbReference type="GO" id="GO:0006571">
    <property type="term" value="P:tyrosine biosynthetic process"/>
    <property type="evidence" value="ECO:0007669"/>
    <property type="project" value="InterPro"/>
</dbReference>
<name>A0A239AEJ6_9PSED</name>
<dbReference type="Pfam" id="PF20463">
    <property type="entry name" value="PDH_C"/>
    <property type="match status" value="1"/>
</dbReference>
<dbReference type="GO" id="GO:0070403">
    <property type="term" value="F:NAD+ binding"/>
    <property type="evidence" value="ECO:0007669"/>
    <property type="project" value="TreeGrafter"/>
</dbReference>
<dbReference type="InterPro" id="IPR008927">
    <property type="entry name" value="6-PGluconate_DH-like_C_sf"/>
</dbReference>
<keyword evidence="5" id="KW-1185">Reference proteome</keyword>
<keyword evidence="1" id="KW-0560">Oxidoreductase</keyword>
<dbReference type="Proteomes" id="UP000198407">
    <property type="component" value="Unassembled WGS sequence"/>
</dbReference>
<reference evidence="5" key="1">
    <citation type="submission" date="2017-06" db="EMBL/GenBank/DDBJ databases">
        <authorList>
            <person name="Varghese N."/>
            <person name="Submissions S."/>
        </authorList>
    </citation>
    <scope>NUCLEOTIDE SEQUENCE [LARGE SCALE GENOMIC DNA]</scope>
    <source>
        <strain evidence="5">DSM 22348</strain>
    </source>
</reference>
<dbReference type="Gene3D" id="1.10.3660.10">
    <property type="entry name" value="6-phosphogluconate dehydrogenase C-terminal like domain"/>
    <property type="match status" value="1"/>
</dbReference>
<feature type="compositionally biased region" description="Low complexity" evidence="2">
    <location>
        <begin position="318"/>
        <end position="329"/>
    </location>
</feature>
<evidence type="ECO:0000313" key="5">
    <source>
        <dbReference type="Proteomes" id="UP000198407"/>
    </source>
</evidence>
<dbReference type="InterPro" id="IPR003099">
    <property type="entry name" value="Prephen_DH"/>
</dbReference>
<dbReference type="PANTHER" id="PTHR21363:SF0">
    <property type="entry name" value="PREPHENATE DEHYDROGENASE [NADP(+)]"/>
    <property type="match status" value="1"/>
</dbReference>
<dbReference type="OrthoDB" id="5939631at2"/>
<dbReference type="PROSITE" id="PS51176">
    <property type="entry name" value="PDH_ADH"/>
    <property type="match status" value="1"/>
</dbReference>
<dbReference type="EMBL" id="FZOL01000001">
    <property type="protein sequence ID" value="SNR94076.1"/>
    <property type="molecule type" value="Genomic_DNA"/>
</dbReference>
<evidence type="ECO:0000313" key="4">
    <source>
        <dbReference type="EMBL" id="SNR94076.1"/>
    </source>
</evidence>
<dbReference type="PANTHER" id="PTHR21363">
    <property type="entry name" value="PREPHENATE DEHYDROGENASE"/>
    <property type="match status" value="1"/>
</dbReference>
<dbReference type="GO" id="GO:0004665">
    <property type="term" value="F:prephenate dehydrogenase (NADP+) activity"/>
    <property type="evidence" value="ECO:0007669"/>
    <property type="project" value="InterPro"/>
</dbReference>
<dbReference type="InterPro" id="IPR046825">
    <property type="entry name" value="PDH_C"/>
</dbReference>
<evidence type="ECO:0000259" key="3">
    <source>
        <dbReference type="PROSITE" id="PS51176"/>
    </source>
</evidence>
<gene>
    <name evidence="4" type="ORF">SAMN05444352_101415</name>
</gene>
<accession>A0A239AEJ6</accession>
<proteinExistence type="predicted"/>
<dbReference type="InterPro" id="IPR050812">
    <property type="entry name" value="Preph/Arog_dehydrog"/>
</dbReference>
<dbReference type="InterPro" id="IPR036291">
    <property type="entry name" value="NAD(P)-bd_dom_sf"/>
</dbReference>
<sequence>MDKYLIVGGAGIVGRFIAGLLADAGHAPIVIDREPAGRAFDQRVMDAMELPEEAPELLQAATVLILALPEEVALQVLERYAPRLPSLRLLINTCSVQQPFQARAIRLLPHLPSLGINPMFSPTLDCRGRPLLLCEREPGAAGDDFAGLLQACGMRVSRLRPDEHDRLMAVCQTLPHAAVLAFALAVQRSECDPALLAALAPPPMQALLGLCARILDNPPQTYWDIQRHNRHGARQREYLAAGLDLLHQFCRQDTPDAFVAELDAVRDYLGASHDHHARMCARLFSLLNTTQGETHDAASGKPSVLDAQRPQQGGGVAGDHAAGAAGHHR</sequence>
<organism evidence="4 5">
    <name type="scientific">Pseudomonas japonica</name>
    <dbReference type="NCBI Taxonomy" id="256466"/>
    <lineage>
        <taxon>Bacteria</taxon>
        <taxon>Pseudomonadati</taxon>
        <taxon>Pseudomonadota</taxon>
        <taxon>Gammaproteobacteria</taxon>
        <taxon>Pseudomonadales</taxon>
        <taxon>Pseudomonadaceae</taxon>
        <taxon>Pseudomonas</taxon>
    </lineage>
</organism>
<dbReference type="SUPFAM" id="SSF51735">
    <property type="entry name" value="NAD(P)-binding Rossmann-fold domains"/>
    <property type="match status" value="1"/>
</dbReference>
<evidence type="ECO:0000256" key="2">
    <source>
        <dbReference type="SAM" id="MobiDB-lite"/>
    </source>
</evidence>
<dbReference type="STRING" id="1215104.GCA_000730585_04099"/>
<feature type="region of interest" description="Disordered" evidence="2">
    <location>
        <begin position="293"/>
        <end position="329"/>
    </location>
</feature>
<protein>
    <submittedName>
        <fullName evidence="4">Prephenate dehydrogenase</fullName>
    </submittedName>
</protein>
<dbReference type="AlphaFoldDB" id="A0A239AEJ6"/>
<evidence type="ECO:0000256" key="1">
    <source>
        <dbReference type="ARBA" id="ARBA00023002"/>
    </source>
</evidence>
<dbReference type="Gene3D" id="3.40.50.720">
    <property type="entry name" value="NAD(P)-binding Rossmann-like Domain"/>
    <property type="match status" value="1"/>
</dbReference>
<dbReference type="SUPFAM" id="SSF48179">
    <property type="entry name" value="6-phosphogluconate dehydrogenase C-terminal domain-like"/>
    <property type="match status" value="1"/>
</dbReference>
<dbReference type="GO" id="GO:0008977">
    <property type="term" value="F:prephenate dehydrogenase (NAD+) activity"/>
    <property type="evidence" value="ECO:0007669"/>
    <property type="project" value="InterPro"/>
</dbReference>